<dbReference type="VEuPathDB" id="FungiDB:LELG_02409"/>
<evidence type="ECO:0000256" key="1">
    <source>
        <dbReference type="ARBA" id="ARBA00022574"/>
    </source>
</evidence>
<dbReference type="InterPro" id="IPR019775">
    <property type="entry name" value="WD40_repeat_CS"/>
</dbReference>
<feature type="compositionally biased region" description="Polar residues" evidence="4">
    <location>
        <begin position="43"/>
        <end position="61"/>
    </location>
</feature>
<evidence type="ECO:0000256" key="3">
    <source>
        <dbReference type="PROSITE-ProRule" id="PRU00221"/>
    </source>
</evidence>
<evidence type="ECO:0000256" key="2">
    <source>
        <dbReference type="ARBA" id="ARBA00022737"/>
    </source>
</evidence>
<dbReference type="Proteomes" id="UP000001996">
    <property type="component" value="Unassembled WGS sequence"/>
</dbReference>
<keyword evidence="1 3" id="KW-0853">WD repeat</keyword>
<proteinExistence type="predicted"/>
<dbReference type="KEGG" id="lel:PVL30_003253"/>
<dbReference type="InterPro" id="IPR015943">
    <property type="entry name" value="WD40/YVTN_repeat-like_dom_sf"/>
</dbReference>
<dbReference type="STRING" id="379508.A5DYH2"/>
<dbReference type="InterPro" id="IPR001680">
    <property type="entry name" value="WD40_rpt"/>
</dbReference>
<dbReference type="OrthoDB" id="361494at2759"/>
<organism evidence="5 6">
    <name type="scientific">Lodderomyces elongisporus (strain ATCC 11503 / CBS 2605 / JCM 1781 / NBRC 1676 / NRRL YB-4239)</name>
    <name type="common">Yeast</name>
    <name type="synonym">Saccharomyces elongisporus</name>
    <dbReference type="NCBI Taxonomy" id="379508"/>
    <lineage>
        <taxon>Eukaryota</taxon>
        <taxon>Fungi</taxon>
        <taxon>Dikarya</taxon>
        <taxon>Ascomycota</taxon>
        <taxon>Saccharomycotina</taxon>
        <taxon>Pichiomycetes</taxon>
        <taxon>Debaryomycetaceae</taxon>
        <taxon>Candida/Lodderomyces clade</taxon>
        <taxon>Lodderomyces</taxon>
    </lineage>
</organism>
<evidence type="ECO:0000313" key="5">
    <source>
        <dbReference type="EMBL" id="EDK44230.1"/>
    </source>
</evidence>
<dbReference type="HOGENOM" id="CLU_016851_0_0_1"/>
<dbReference type="InParanoid" id="A5DYH2"/>
<gene>
    <name evidence="5" type="ORF">LELG_02409</name>
</gene>
<name>A5DYH2_LODEL</name>
<dbReference type="eggNOG" id="ENOG502S551">
    <property type="taxonomic scope" value="Eukaryota"/>
</dbReference>
<feature type="repeat" description="WD" evidence="3">
    <location>
        <begin position="376"/>
        <end position="408"/>
    </location>
</feature>
<feature type="region of interest" description="Disordered" evidence="4">
    <location>
        <begin position="43"/>
        <end position="64"/>
    </location>
</feature>
<dbReference type="SMART" id="SM00320">
    <property type="entry name" value="WD40"/>
    <property type="match status" value="4"/>
</dbReference>
<dbReference type="GeneID" id="5232911"/>
<dbReference type="AlphaFoldDB" id="A5DYH2"/>
<dbReference type="PROSITE" id="PS00678">
    <property type="entry name" value="WD_REPEATS_1"/>
    <property type="match status" value="1"/>
</dbReference>
<evidence type="ECO:0000256" key="4">
    <source>
        <dbReference type="SAM" id="MobiDB-lite"/>
    </source>
</evidence>
<sequence length="673" mass="74659">MTDFYEPTLLFRQNAIRHSGTKRFNPSLSPISSVESLMSTLDHSENSMSSVENTSPSSSFYKHSGNSASSRSSWLLNLNNPKDTEALNKICAINRTNIKSNYWKIPDDDMNLTSMCIKSSSHGNAGIDTLASANENTLLAISSGNRENNLFIYELNVTSNHLIHHSTISLPNINTMKWVNTSNSNSNLNDNNTPEMEKNYIVTGNNKGYAHLVLLPEITTHEPNPDEELASAEICKRFNHRKYIKRRSQNTSQDDDYYVGLNSPITNLDLFNSNKEMVSIYNDYLFHWDMQNAESQQRPTPLSYTKISGICDFDTLQNNNTTLSICGKFGLSLFDTRTAKFSIPMSPVSLSGTATATATATAKNIKNYRQLSANIIKWNPSNTNILAAGHGDGVVRLWDIRKQDYFATLNCHSTNASNTGFSSRFGNVLKVTSLEWSQGDLITGGQNGDIIHWDLTSDINLDQVGHLNCGLRQGWDSVKRGNVSLNPSAEASVDVNQRQCGTILPASNSNIVSMCSLAVDDRDGEEDVKILSIDGSSFLGVHSRVKEAVKLDIDDSKMYYTQQDLDSLLREIEAANDKLDINLSLNLDSEIRSSSASSFVSLSDSEKPLVISRKPSMNKPLVSSEANTRIFSINSTSGSGSETEVEEVFDYKDSGELWKGRRTRTRARTRGCR</sequence>
<dbReference type="FunCoup" id="A5DYH2">
    <property type="interactions" value="18"/>
</dbReference>
<dbReference type="InterPro" id="IPR036322">
    <property type="entry name" value="WD40_repeat_dom_sf"/>
</dbReference>
<reference evidence="5 6" key="1">
    <citation type="journal article" date="2009" name="Nature">
        <title>Evolution of pathogenicity and sexual reproduction in eight Candida genomes.</title>
        <authorList>
            <person name="Butler G."/>
            <person name="Rasmussen M.D."/>
            <person name="Lin M.F."/>
            <person name="Santos M.A."/>
            <person name="Sakthikumar S."/>
            <person name="Munro C.A."/>
            <person name="Rheinbay E."/>
            <person name="Grabherr M."/>
            <person name="Forche A."/>
            <person name="Reedy J.L."/>
            <person name="Agrafioti I."/>
            <person name="Arnaud M.B."/>
            <person name="Bates S."/>
            <person name="Brown A.J."/>
            <person name="Brunke S."/>
            <person name="Costanzo M.C."/>
            <person name="Fitzpatrick D.A."/>
            <person name="de Groot P.W."/>
            <person name="Harris D."/>
            <person name="Hoyer L.L."/>
            <person name="Hube B."/>
            <person name="Klis F.M."/>
            <person name="Kodira C."/>
            <person name="Lennard N."/>
            <person name="Logue M.E."/>
            <person name="Martin R."/>
            <person name="Neiman A.M."/>
            <person name="Nikolaou E."/>
            <person name="Quail M.A."/>
            <person name="Quinn J."/>
            <person name="Santos M.C."/>
            <person name="Schmitzberger F.F."/>
            <person name="Sherlock G."/>
            <person name="Shah P."/>
            <person name="Silverstein K.A."/>
            <person name="Skrzypek M.S."/>
            <person name="Soll D."/>
            <person name="Staggs R."/>
            <person name="Stansfield I."/>
            <person name="Stumpf M.P."/>
            <person name="Sudbery P.E."/>
            <person name="Srikantha T."/>
            <person name="Zeng Q."/>
            <person name="Berman J."/>
            <person name="Berriman M."/>
            <person name="Heitman J."/>
            <person name="Gow N.A."/>
            <person name="Lorenz M.C."/>
            <person name="Birren B.W."/>
            <person name="Kellis M."/>
            <person name="Cuomo C.A."/>
        </authorList>
    </citation>
    <scope>NUCLEOTIDE SEQUENCE [LARGE SCALE GENOMIC DNA]</scope>
    <source>
        <strain evidence="6">ATCC 11503 / BCRC 21390 / CBS 2605 / JCM 1781 / NBRC 1676 / NRRL YB-4239</strain>
    </source>
</reference>
<protein>
    <submittedName>
        <fullName evidence="5">Uncharacterized protein</fullName>
    </submittedName>
</protein>
<dbReference type="Gene3D" id="2.130.10.10">
    <property type="entry name" value="YVTN repeat-like/Quinoprotein amine dehydrogenase"/>
    <property type="match status" value="1"/>
</dbReference>
<accession>A5DYH2</accession>
<dbReference type="OMA" id="VKRFNHR"/>
<evidence type="ECO:0000313" key="6">
    <source>
        <dbReference type="Proteomes" id="UP000001996"/>
    </source>
</evidence>
<dbReference type="SUPFAM" id="SSF50978">
    <property type="entry name" value="WD40 repeat-like"/>
    <property type="match status" value="1"/>
</dbReference>
<dbReference type="PROSITE" id="PS50082">
    <property type="entry name" value="WD_REPEATS_2"/>
    <property type="match status" value="1"/>
</dbReference>
<keyword evidence="6" id="KW-1185">Reference proteome</keyword>
<dbReference type="EMBL" id="CH981526">
    <property type="protein sequence ID" value="EDK44230.1"/>
    <property type="molecule type" value="Genomic_DNA"/>
</dbReference>
<keyword evidence="2" id="KW-0677">Repeat</keyword>